<dbReference type="GO" id="GO:0034993">
    <property type="term" value="C:meiotic nuclear membrane microtubule tethering complex"/>
    <property type="evidence" value="ECO:0007669"/>
    <property type="project" value="TreeGrafter"/>
</dbReference>
<dbReference type="Gene3D" id="2.60.120.260">
    <property type="entry name" value="Galactose-binding domain-like"/>
    <property type="match status" value="1"/>
</dbReference>
<name>A0A6A7CA68_9PEZI</name>
<evidence type="ECO:0000259" key="5">
    <source>
        <dbReference type="PROSITE" id="PS51469"/>
    </source>
</evidence>
<gene>
    <name evidence="6" type="ORF">K470DRAFT_202474</name>
</gene>
<dbReference type="PANTHER" id="PTHR12911">
    <property type="entry name" value="SAD1/UNC-84-LIKE PROTEIN-RELATED"/>
    <property type="match status" value="1"/>
</dbReference>
<evidence type="ECO:0000313" key="7">
    <source>
        <dbReference type="Proteomes" id="UP000799421"/>
    </source>
</evidence>
<dbReference type="InterPro" id="IPR045119">
    <property type="entry name" value="SUN1-5"/>
</dbReference>
<keyword evidence="2" id="KW-0812">Transmembrane</keyword>
<evidence type="ECO:0000313" key="6">
    <source>
        <dbReference type="EMBL" id="KAF2864466.1"/>
    </source>
</evidence>
<dbReference type="PANTHER" id="PTHR12911:SF8">
    <property type="entry name" value="KLAROID PROTEIN-RELATED"/>
    <property type="match status" value="1"/>
</dbReference>
<evidence type="ECO:0000256" key="4">
    <source>
        <dbReference type="ARBA" id="ARBA00023136"/>
    </source>
</evidence>
<dbReference type="GO" id="GO:0043495">
    <property type="term" value="F:protein-membrane adaptor activity"/>
    <property type="evidence" value="ECO:0007669"/>
    <property type="project" value="TreeGrafter"/>
</dbReference>
<dbReference type="EMBL" id="MU005957">
    <property type="protein sequence ID" value="KAF2864466.1"/>
    <property type="molecule type" value="Genomic_DNA"/>
</dbReference>
<feature type="domain" description="SUN" evidence="5">
    <location>
        <begin position="138"/>
        <end position="347"/>
    </location>
</feature>
<dbReference type="Proteomes" id="UP000799421">
    <property type="component" value="Unassembled WGS sequence"/>
</dbReference>
<accession>A0A6A7CA68</accession>
<dbReference type="PROSITE" id="PS51469">
    <property type="entry name" value="SUN"/>
    <property type="match status" value="1"/>
</dbReference>
<keyword evidence="7" id="KW-1185">Reference proteome</keyword>
<organism evidence="6 7">
    <name type="scientific">Piedraia hortae CBS 480.64</name>
    <dbReference type="NCBI Taxonomy" id="1314780"/>
    <lineage>
        <taxon>Eukaryota</taxon>
        <taxon>Fungi</taxon>
        <taxon>Dikarya</taxon>
        <taxon>Ascomycota</taxon>
        <taxon>Pezizomycotina</taxon>
        <taxon>Dothideomycetes</taxon>
        <taxon>Dothideomycetidae</taxon>
        <taxon>Capnodiales</taxon>
        <taxon>Piedraiaceae</taxon>
        <taxon>Piedraia</taxon>
    </lineage>
</organism>
<feature type="non-terminal residue" evidence="6">
    <location>
        <position position="1"/>
    </location>
</feature>
<reference evidence="6" key="1">
    <citation type="journal article" date="2020" name="Stud. Mycol.">
        <title>101 Dothideomycetes genomes: a test case for predicting lifestyles and emergence of pathogens.</title>
        <authorList>
            <person name="Haridas S."/>
            <person name="Albert R."/>
            <person name="Binder M."/>
            <person name="Bloem J."/>
            <person name="Labutti K."/>
            <person name="Salamov A."/>
            <person name="Andreopoulos B."/>
            <person name="Baker S."/>
            <person name="Barry K."/>
            <person name="Bills G."/>
            <person name="Bluhm B."/>
            <person name="Cannon C."/>
            <person name="Castanera R."/>
            <person name="Culley D."/>
            <person name="Daum C."/>
            <person name="Ezra D."/>
            <person name="Gonzalez J."/>
            <person name="Henrissat B."/>
            <person name="Kuo A."/>
            <person name="Liang C."/>
            <person name="Lipzen A."/>
            <person name="Lutzoni F."/>
            <person name="Magnuson J."/>
            <person name="Mondo S."/>
            <person name="Nolan M."/>
            <person name="Ohm R."/>
            <person name="Pangilinan J."/>
            <person name="Park H.-J."/>
            <person name="Ramirez L."/>
            <person name="Alfaro M."/>
            <person name="Sun H."/>
            <person name="Tritt A."/>
            <person name="Yoshinaga Y."/>
            <person name="Zwiers L.-H."/>
            <person name="Turgeon B."/>
            <person name="Goodwin S."/>
            <person name="Spatafora J."/>
            <person name="Crous P."/>
            <person name="Grigoriev I."/>
        </authorList>
    </citation>
    <scope>NUCLEOTIDE SEQUENCE</scope>
    <source>
        <strain evidence="6">CBS 480.64</strain>
    </source>
</reference>
<feature type="non-terminal residue" evidence="6">
    <location>
        <position position="347"/>
    </location>
</feature>
<evidence type="ECO:0000256" key="2">
    <source>
        <dbReference type="ARBA" id="ARBA00022692"/>
    </source>
</evidence>
<dbReference type="InterPro" id="IPR012919">
    <property type="entry name" value="SUN_dom"/>
</dbReference>
<keyword evidence="4" id="KW-0472">Membrane</keyword>
<proteinExistence type="predicted"/>
<protein>
    <recommendedName>
        <fullName evidence="5">SUN domain-containing protein</fullName>
    </recommendedName>
</protein>
<dbReference type="OrthoDB" id="342281at2759"/>
<comment type="subcellular location">
    <subcellularLocation>
        <location evidence="1">Membrane</location>
    </subcellularLocation>
</comment>
<sequence>KMSILHTESKDIDHYISRINHLEAITTHQDQALRSLQEMLPSLIVVSKSNDQLDIPEQFWQALQQRLSGEKNTSLWNDFVKSNTDRLEALKDNDGSAAKEEKLHVITSDAFRDVMNARFSELRKEFGSSLIEVEEKIAKALSQRMSAASLSHEQARELAQSRIIMNMQQSIHEKNFFSPALGAKADIYLTSRTAHRTPNAALERWAEAGDCWCAAASIYGDPKAQLAVTLPKRVVPREFVMEHVPTGEEDVIGSAPRDLEFWARAGKMTGDTDMRGLEGPYSAGCATTPPASQYICLGTGRYDVNGDNWVQRFGVASSNGFDKFIVRVVTNWGAPNTCLYRVRLIGE</sequence>
<evidence type="ECO:0000256" key="3">
    <source>
        <dbReference type="ARBA" id="ARBA00022989"/>
    </source>
</evidence>
<keyword evidence="3" id="KW-1133">Transmembrane helix</keyword>
<evidence type="ECO:0000256" key="1">
    <source>
        <dbReference type="ARBA" id="ARBA00004370"/>
    </source>
</evidence>
<dbReference type="AlphaFoldDB" id="A0A6A7CA68"/>